<accession>A0A164T3G1</accession>
<dbReference type="OrthoDB" id="2553298at2759"/>
<dbReference type="EMBL" id="KV419412">
    <property type="protein sequence ID" value="KZS92046.1"/>
    <property type="molecule type" value="Genomic_DNA"/>
</dbReference>
<feature type="non-terminal residue" evidence="3">
    <location>
        <position position="1"/>
    </location>
</feature>
<feature type="compositionally biased region" description="Basic and acidic residues" evidence="1">
    <location>
        <begin position="131"/>
        <end position="148"/>
    </location>
</feature>
<feature type="compositionally biased region" description="Basic and acidic residues" evidence="1">
    <location>
        <begin position="95"/>
        <end position="111"/>
    </location>
</feature>
<evidence type="ECO:0000259" key="2">
    <source>
        <dbReference type="Pfam" id="PF15377"/>
    </source>
</evidence>
<keyword evidence="4" id="KW-1185">Reference proteome</keyword>
<feature type="region of interest" description="Disordered" evidence="1">
    <location>
        <begin position="31"/>
        <end position="196"/>
    </location>
</feature>
<protein>
    <recommendedName>
        <fullName evidence="2">DUF4604 domain-containing protein</fullName>
    </recommendedName>
</protein>
<feature type="domain" description="DUF4604" evidence="2">
    <location>
        <begin position="12"/>
        <end position="192"/>
    </location>
</feature>
<feature type="compositionally biased region" description="Basic residues" evidence="1">
    <location>
        <begin position="186"/>
        <end position="196"/>
    </location>
</feature>
<name>A0A164T3G1_9AGAM</name>
<reference evidence="3 4" key="1">
    <citation type="journal article" date="2016" name="Mol. Biol. Evol.">
        <title>Comparative Genomics of Early-Diverging Mushroom-Forming Fungi Provides Insights into the Origins of Lignocellulose Decay Capabilities.</title>
        <authorList>
            <person name="Nagy L.G."/>
            <person name="Riley R."/>
            <person name="Tritt A."/>
            <person name="Adam C."/>
            <person name="Daum C."/>
            <person name="Floudas D."/>
            <person name="Sun H."/>
            <person name="Yadav J.S."/>
            <person name="Pangilinan J."/>
            <person name="Larsson K.H."/>
            <person name="Matsuura K."/>
            <person name="Barry K."/>
            <person name="Labutti K."/>
            <person name="Kuo R."/>
            <person name="Ohm R.A."/>
            <person name="Bhattacharya S.S."/>
            <person name="Shirouzu T."/>
            <person name="Yoshinaga Y."/>
            <person name="Martin F.M."/>
            <person name="Grigoriev I.V."/>
            <person name="Hibbett D.S."/>
        </authorList>
    </citation>
    <scope>NUCLEOTIDE SEQUENCE [LARGE SCALE GENOMIC DNA]</scope>
    <source>
        <strain evidence="3 4">HHB9708</strain>
    </source>
</reference>
<evidence type="ECO:0000313" key="3">
    <source>
        <dbReference type="EMBL" id="KZS92046.1"/>
    </source>
</evidence>
<dbReference type="STRING" id="1314777.A0A164T3G1"/>
<feature type="compositionally biased region" description="Acidic residues" evidence="1">
    <location>
        <begin position="37"/>
        <end position="50"/>
    </location>
</feature>
<feature type="compositionally biased region" description="Basic and acidic residues" evidence="1">
    <location>
        <begin position="52"/>
        <end position="81"/>
    </location>
</feature>
<organism evidence="3 4">
    <name type="scientific">Sistotremastrum niveocremeum HHB9708</name>
    <dbReference type="NCBI Taxonomy" id="1314777"/>
    <lineage>
        <taxon>Eukaryota</taxon>
        <taxon>Fungi</taxon>
        <taxon>Dikarya</taxon>
        <taxon>Basidiomycota</taxon>
        <taxon>Agaricomycotina</taxon>
        <taxon>Agaricomycetes</taxon>
        <taxon>Sistotremastrales</taxon>
        <taxon>Sistotremastraceae</taxon>
        <taxon>Sertulicium</taxon>
        <taxon>Sertulicium niveocremeum</taxon>
    </lineage>
</organism>
<feature type="non-terminal residue" evidence="3">
    <location>
        <position position="196"/>
    </location>
</feature>
<dbReference type="AlphaFoldDB" id="A0A164T3G1"/>
<dbReference type="InterPro" id="IPR027911">
    <property type="entry name" value="DUF4604"/>
</dbReference>
<proteinExistence type="predicted"/>
<dbReference type="Proteomes" id="UP000076722">
    <property type="component" value="Unassembled WGS sequence"/>
</dbReference>
<evidence type="ECO:0000313" key="4">
    <source>
        <dbReference type="Proteomes" id="UP000076722"/>
    </source>
</evidence>
<dbReference type="Pfam" id="PF15377">
    <property type="entry name" value="DUF4604"/>
    <property type="match status" value="1"/>
</dbReference>
<sequence>PKEPTRQQLSSRLSYQQTVPSFLRAYQNRVAGRASSYDEDEPEVAEEGGVDEFGRDIVRERPRSPTVKDTKNDLGEPSPEHEEQDDEAPVVVVLKDGKHLSAEQAAEERRLAQGLPPSRHKDSSTATSPAEDDRALVAERSKPKERATKPSLSFSSTPPGRLGAPKQKRKLGVLDESDTGASNKSSSKKNRKTPKG</sequence>
<evidence type="ECO:0000256" key="1">
    <source>
        <dbReference type="SAM" id="MobiDB-lite"/>
    </source>
</evidence>
<gene>
    <name evidence="3" type="ORF">SISNIDRAFT_393196</name>
</gene>